<keyword evidence="1" id="KW-1185">Reference proteome</keyword>
<evidence type="ECO:0000313" key="1">
    <source>
        <dbReference type="Proteomes" id="UP000887581"/>
    </source>
</evidence>
<name>A0A915Q2E8_9BILA</name>
<dbReference type="Proteomes" id="UP000887581">
    <property type="component" value="Unplaced"/>
</dbReference>
<sequence length="204" mass="24015">MSLCEVAKDDMDEKQLQCWRTLFEKIQTAFNDGLATQRKRYLRKSIVGKEMGILATIWKQVRTKYMEEDGNLTKCSALMYEALQRYCRKIPKTKQYSRKLKEIADQTINAMNKVITAYDSTYGLTELVDRLDSYCYLCCTINVSPRILWMAFNEGFENIITSKLDEDIIQVKQIWWKVARVLEQVIKNFIASNLHIWKRINGIE</sequence>
<dbReference type="AlphaFoldDB" id="A0A915Q2E8"/>
<dbReference type="WBParaSite" id="sdigi.contig49.g2966.t1">
    <property type="protein sequence ID" value="sdigi.contig49.g2966.t1"/>
    <property type="gene ID" value="sdigi.contig49.g2966"/>
</dbReference>
<protein>
    <submittedName>
        <fullName evidence="2">14-3-3 domain-containing protein</fullName>
    </submittedName>
</protein>
<accession>A0A915Q2E8</accession>
<evidence type="ECO:0000313" key="2">
    <source>
        <dbReference type="WBParaSite" id="sdigi.contig49.g2966.t1"/>
    </source>
</evidence>
<reference evidence="2" key="1">
    <citation type="submission" date="2022-11" db="UniProtKB">
        <authorList>
            <consortium name="WormBaseParasite"/>
        </authorList>
    </citation>
    <scope>IDENTIFICATION</scope>
</reference>
<proteinExistence type="predicted"/>
<organism evidence="1 2">
    <name type="scientific">Setaria digitata</name>
    <dbReference type="NCBI Taxonomy" id="48799"/>
    <lineage>
        <taxon>Eukaryota</taxon>
        <taxon>Metazoa</taxon>
        <taxon>Ecdysozoa</taxon>
        <taxon>Nematoda</taxon>
        <taxon>Chromadorea</taxon>
        <taxon>Rhabditida</taxon>
        <taxon>Spirurina</taxon>
        <taxon>Spiruromorpha</taxon>
        <taxon>Filarioidea</taxon>
        <taxon>Setariidae</taxon>
        <taxon>Setaria</taxon>
    </lineage>
</organism>